<protein>
    <submittedName>
        <fullName evidence="1">Uncharacterized protein</fullName>
    </submittedName>
</protein>
<evidence type="ECO:0000313" key="2">
    <source>
        <dbReference type="Proteomes" id="UP000805193"/>
    </source>
</evidence>
<name>A0AC60P564_IXOPE</name>
<dbReference type="EMBL" id="JABSTQ010011170">
    <property type="protein sequence ID" value="KAG0414540.1"/>
    <property type="molecule type" value="Genomic_DNA"/>
</dbReference>
<organism evidence="1 2">
    <name type="scientific">Ixodes persulcatus</name>
    <name type="common">Taiga tick</name>
    <dbReference type="NCBI Taxonomy" id="34615"/>
    <lineage>
        <taxon>Eukaryota</taxon>
        <taxon>Metazoa</taxon>
        <taxon>Ecdysozoa</taxon>
        <taxon>Arthropoda</taxon>
        <taxon>Chelicerata</taxon>
        <taxon>Arachnida</taxon>
        <taxon>Acari</taxon>
        <taxon>Parasitiformes</taxon>
        <taxon>Ixodida</taxon>
        <taxon>Ixodoidea</taxon>
        <taxon>Ixodidae</taxon>
        <taxon>Ixodinae</taxon>
        <taxon>Ixodes</taxon>
    </lineage>
</organism>
<comment type="caution">
    <text evidence="1">The sequence shown here is derived from an EMBL/GenBank/DDBJ whole genome shotgun (WGS) entry which is preliminary data.</text>
</comment>
<evidence type="ECO:0000313" key="1">
    <source>
        <dbReference type="EMBL" id="KAG0414540.1"/>
    </source>
</evidence>
<dbReference type="Proteomes" id="UP000805193">
    <property type="component" value="Unassembled WGS sequence"/>
</dbReference>
<keyword evidence="2" id="KW-1185">Reference proteome</keyword>
<reference evidence="1 2" key="1">
    <citation type="journal article" date="2020" name="Cell">
        <title>Large-Scale Comparative Analyses of Tick Genomes Elucidate Their Genetic Diversity and Vector Capacities.</title>
        <authorList>
            <consortium name="Tick Genome and Microbiome Consortium (TIGMIC)"/>
            <person name="Jia N."/>
            <person name="Wang J."/>
            <person name="Shi W."/>
            <person name="Du L."/>
            <person name="Sun Y."/>
            <person name="Zhan W."/>
            <person name="Jiang J.F."/>
            <person name="Wang Q."/>
            <person name="Zhang B."/>
            <person name="Ji P."/>
            <person name="Bell-Sakyi L."/>
            <person name="Cui X.M."/>
            <person name="Yuan T.T."/>
            <person name="Jiang B.G."/>
            <person name="Yang W.F."/>
            <person name="Lam T.T."/>
            <person name="Chang Q.C."/>
            <person name="Ding S.J."/>
            <person name="Wang X.J."/>
            <person name="Zhu J.G."/>
            <person name="Ruan X.D."/>
            <person name="Zhao L."/>
            <person name="Wei J.T."/>
            <person name="Ye R.Z."/>
            <person name="Que T.C."/>
            <person name="Du C.H."/>
            <person name="Zhou Y.H."/>
            <person name="Cheng J.X."/>
            <person name="Dai P.F."/>
            <person name="Guo W.B."/>
            <person name="Han X.H."/>
            <person name="Huang E.J."/>
            <person name="Li L.F."/>
            <person name="Wei W."/>
            <person name="Gao Y.C."/>
            <person name="Liu J.Z."/>
            <person name="Shao H.Z."/>
            <person name="Wang X."/>
            <person name="Wang C.C."/>
            <person name="Yang T.C."/>
            <person name="Huo Q.B."/>
            <person name="Li W."/>
            <person name="Chen H.Y."/>
            <person name="Chen S.E."/>
            <person name="Zhou L.G."/>
            <person name="Ni X.B."/>
            <person name="Tian J.H."/>
            <person name="Sheng Y."/>
            <person name="Liu T."/>
            <person name="Pan Y.S."/>
            <person name="Xia L.Y."/>
            <person name="Li J."/>
            <person name="Zhao F."/>
            <person name="Cao W.C."/>
        </authorList>
    </citation>
    <scope>NUCLEOTIDE SEQUENCE [LARGE SCALE GENOMIC DNA]</scope>
    <source>
        <strain evidence="1">Iper-2018</strain>
    </source>
</reference>
<gene>
    <name evidence="1" type="ORF">HPB47_008312</name>
</gene>
<proteinExistence type="predicted"/>
<accession>A0AC60P564</accession>
<sequence>MTLMSSATKPTEEELVETNRAVEPSAGVNGLCRQVVLKAKREAREEGREGEDRLLDTPERHRQRGSDRERSGQADPEKSGGASACAAAADDAAEEASPGERPGKAAKGGGHSPRASPRKPPGRFRFLFFLPPALSVRSGGARHSSTADLAYRADVGSAFWHDLDTLPARLRKESRNLNDL</sequence>